<feature type="region of interest" description="Disordered" evidence="1">
    <location>
        <begin position="68"/>
        <end position="88"/>
    </location>
</feature>
<evidence type="ECO:0000313" key="2">
    <source>
        <dbReference type="EMBL" id="MCM0622850.1"/>
    </source>
</evidence>
<feature type="compositionally biased region" description="Basic residues" evidence="1">
    <location>
        <begin position="1"/>
        <end position="15"/>
    </location>
</feature>
<evidence type="ECO:0000313" key="3">
    <source>
        <dbReference type="Proteomes" id="UP001139485"/>
    </source>
</evidence>
<sequence length="118" mass="12663">MSARRSARRTARSVRRPAPASVDGLPGSLAHRSVGVWTAPEHLHAPRGLLAAWRSATNRYSAARRAWDSRDGAVPAPRSYGVSRTAPDPADLEALRAQAQTLIDAVRTTDNTTPPMGD</sequence>
<dbReference type="EMBL" id="JAMOIL010000054">
    <property type="protein sequence ID" value="MCM0622850.1"/>
    <property type="molecule type" value="Genomic_DNA"/>
</dbReference>
<dbReference type="Proteomes" id="UP001139485">
    <property type="component" value="Unassembled WGS sequence"/>
</dbReference>
<dbReference type="AlphaFoldDB" id="A0A9X2DBX2"/>
<gene>
    <name evidence="2" type="ORF">M8330_21405</name>
</gene>
<proteinExistence type="predicted"/>
<keyword evidence="3" id="KW-1185">Reference proteome</keyword>
<accession>A0A9X2DBX2</accession>
<evidence type="ECO:0000256" key="1">
    <source>
        <dbReference type="SAM" id="MobiDB-lite"/>
    </source>
</evidence>
<dbReference type="RefSeq" id="WP_250829006.1">
    <property type="nucleotide sequence ID" value="NZ_JAMOIL010000054.1"/>
</dbReference>
<comment type="caution">
    <text evidence="2">The sequence shown here is derived from an EMBL/GenBank/DDBJ whole genome shotgun (WGS) entry which is preliminary data.</text>
</comment>
<reference evidence="2" key="1">
    <citation type="submission" date="2022-05" db="EMBL/GenBank/DDBJ databases">
        <authorList>
            <person name="Tuo L."/>
        </authorList>
    </citation>
    <scope>NUCLEOTIDE SEQUENCE</scope>
    <source>
        <strain evidence="2">BSK12Z-4</strain>
    </source>
</reference>
<organism evidence="2 3">
    <name type="scientific">Nocardioides bruguierae</name>
    <dbReference type="NCBI Taxonomy" id="2945102"/>
    <lineage>
        <taxon>Bacteria</taxon>
        <taxon>Bacillati</taxon>
        <taxon>Actinomycetota</taxon>
        <taxon>Actinomycetes</taxon>
        <taxon>Propionibacteriales</taxon>
        <taxon>Nocardioidaceae</taxon>
        <taxon>Nocardioides</taxon>
    </lineage>
</organism>
<name>A0A9X2DBX2_9ACTN</name>
<feature type="region of interest" description="Disordered" evidence="1">
    <location>
        <begin position="1"/>
        <end position="28"/>
    </location>
</feature>
<protein>
    <submittedName>
        <fullName evidence="2">Uncharacterized protein</fullName>
    </submittedName>
</protein>